<dbReference type="Proteomes" id="UP001274830">
    <property type="component" value="Unassembled WGS sequence"/>
</dbReference>
<dbReference type="InterPro" id="IPR010730">
    <property type="entry name" value="HET"/>
</dbReference>
<evidence type="ECO:0000313" key="3">
    <source>
        <dbReference type="Proteomes" id="UP001274830"/>
    </source>
</evidence>
<protein>
    <recommendedName>
        <fullName evidence="1">Heterokaryon incompatibility domain-containing protein</fullName>
    </recommendedName>
</protein>
<dbReference type="PANTHER" id="PTHR24148">
    <property type="entry name" value="ANKYRIN REPEAT DOMAIN-CONTAINING PROTEIN 39 HOMOLOG-RELATED"/>
    <property type="match status" value="1"/>
</dbReference>
<sequence length="643" mass="71953">MNNIPGAVYKNVQFGKPLEQLRLLQILSVEPTIECGLTLSSLRHDTPFTALSYTWVNALHPDQPATSGSTQEGTFTIKVNGKRCRILENLYDALKAFGTDPGQYLWVDAICINQQDVREKTFQVQLMSTIYTDAAQVIVWLGKSDTYTQDAVELIEHLGLLESSERRRIHFASLETREIIDLLDDEFHRTKYWVALAKFFRRTWFTRAWVVQEVILAKPESLVVRCGDHTIAWRSLRHVSGWLSQSAWTTTFADPTFVGDSLLPPRLSAAAKIGSTLDDIDNMSKKSFKGEPHDVFLDTLIRVRDFDSERRRDKAYCCYGIGERYRLRSFPLPVPDYSDSITDAQAFTQTARAVLQMSQSLHLLAYAESERTVDLDGRTTMPSWAPDWSVPKKVGLGITGYKRFYAAGNLMQIVEFTGPDNIILRLRAAKVDEVAALGNTKEEMARGDNLDATYALLHRLQDHGGIGHDTQSREEVLWRTLIHDTCPGSTCPASEKVRHGLRPWLSARPGRGGQAIMDLLDQLAPTRDGASTQDVPEDPTRLDEHAAEISAFATNYALRTCLKLFQTSTGLLGMGAEAIEPGDSVWIIPGSRVPLILRKPLDPSYQGPDDFRLVGAAYIHGLMHGQALDSQPPPNCSRTINIH</sequence>
<feature type="domain" description="Heterokaryon incompatibility" evidence="1">
    <location>
        <begin position="48"/>
        <end position="213"/>
    </location>
</feature>
<accession>A0AAE0WGA1</accession>
<keyword evidence="3" id="KW-1185">Reference proteome</keyword>
<dbReference type="AlphaFoldDB" id="A0AAE0WGA1"/>
<dbReference type="EMBL" id="JAUTXT010000068">
    <property type="protein sequence ID" value="KAK3669894.1"/>
    <property type="molecule type" value="Genomic_DNA"/>
</dbReference>
<organism evidence="2 3">
    <name type="scientific">Recurvomyces mirabilis</name>
    <dbReference type="NCBI Taxonomy" id="574656"/>
    <lineage>
        <taxon>Eukaryota</taxon>
        <taxon>Fungi</taxon>
        <taxon>Dikarya</taxon>
        <taxon>Ascomycota</taxon>
        <taxon>Pezizomycotina</taxon>
        <taxon>Dothideomycetes</taxon>
        <taxon>Dothideomycetidae</taxon>
        <taxon>Mycosphaerellales</taxon>
        <taxon>Teratosphaeriaceae</taxon>
        <taxon>Recurvomyces</taxon>
    </lineage>
</organism>
<dbReference type="InterPro" id="IPR052895">
    <property type="entry name" value="HetReg/Transcr_Mod"/>
</dbReference>
<name>A0AAE0WGA1_9PEZI</name>
<evidence type="ECO:0000313" key="2">
    <source>
        <dbReference type="EMBL" id="KAK3669894.1"/>
    </source>
</evidence>
<proteinExistence type="predicted"/>
<evidence type="ECO:0000259" key="1">
    <source>
        <dbReference type="Pfam" id="PF06985"/>
    </source>
</evidence>
<dbReference type="Pfam" id="PF26639">
    <property type="entry name" value="Het-6_barrel"/>
    <property type="match status" value="1"/>
</dbReference>
<reference evidence="2" key="1">
    <citation type="submission" date="2023-07" db="EMBL/GenBank/DDBJ databases">
        <title>Black Yeasts Isolated from many extreme environments.</title>
        <authorList>
            <person name="Coleine C."/>
            <person name="Stajich J.E."/>
            <person name="Selbmann L."/>
        </authorList>
    </citation>
    <scope>NUCLEOTIDE SEQUENCE</scope>
    <source>
        <strain evidence="2">CCFEE 5485</strain>
    </source>
</reference>
<comment type="caution">
    <text evidence="2">The sequence shown here is derived from an EMBL/GenBank/DDBJ whole genome shotgun (WGS) entry which is preliminary data.</text>
</comment>
<dbReference type="PANTHER" id="PTHR24148:SF73">
    <property type="entry name" value="HET DOMAIN PROTEIN (AFU_ORTHOLOGUE AFUA_8G01020)"/>
    <property type="match status" value="1"/>
</dbReference>
<gene>
    <name evidence="2" type="ORF">LTR78_010205</name>
</gene>
<dbReference type="Pfam" id="PF06985">
    <property type="entry name" value="HET"/>
    <property type="match status" value="1"/>
</dbReference>